<accession>A0AAV7PTI6</accession>
<dbReference type="Proteomes" id="UP001066276">
    <property type="component" value="Chromosome 7"/>
</dbReference>
<organism evidence="1 2">
    <name type="scientific">Pleurodeles waltl</name>
    <name type="common">Iberian ribbed newt</name>
    <dbReference type="NCBI Taxonomy" id="8319"/>
    <lineage>
        <taxon>Eukaryota</taxon>
        <taxon>Metazoa</taxon>
        <taxon>Chordata</taxon>
        <taxon>Craniata</taxon>
        <taxon>Vertebrata</taxon>
        <taxon>Euteleostomi</taxon>
        <taxon>Amphibia</taxon>
        <taxon>Batrachia</taxon>
        <taxon>Caudata</taxon>
        <taxon>Salamandroidea</taxon>
        <taxon>Salamandridae</taxon>
        <taxon>Pleurodelinae</taxon>
        <taxon>Pleurodeles</taxon>
    </lineage>
</organism>
<sequence>MERKLSLRDLSLKKQIEDTDIFRFPITKAIQDFLCFRVVISLGRKVAYVKSNITKGGAELAEPQDGLTVAELHRLPDRILRATPDVSSFLKWQPQRMQREERLKPLSDSGGVRCDCRAEQRSWRCGLGPDDWGLVTALAPACARAVGKTRRRLEVSPAAAEGIRG</sequence>
<dbReference type="AlphaFoldDB" id="A0AAV7PTI6"/>
<gene>
    <name evidence="1" type="ORF">NDU88_008905</name>
</gene>
<comment type="caution">
    <text evidence="1">The sequence shown here is derived from an EMBL/GenBank/DDBJ whole genome shotgun (WGS) entry which is preliminary data.</text>
</comment>
<proteinExistence type="predicted"/>
<evidence type="ECO:0000313" key="2">
    <source>
        <dbReference type="Proteomes" id="UP001066276"/>
    </source>
</evidence>
<reference evidence="1" key="1">
    <citation type="journal article" date="2022" name="bioRxiv">
        <title>Sequencing and chromosome-scale assembly of the giantPleurodeles waltlgenome.</title>
        <authorList>
            <person name="Brown T."/>
            <person name="Elewa A."/>
            <person name="Iarovenko S."/>
            <person name="Subramanian E."/>
            <person name="Araus A.J."/>
            <person name="Petzold A."/>
            <person name="Susuki M."/>
            <person name="Suzuki K.-i.T."/>
            <person name="Hayashi T."/>
            <person name="Toyoda A."/>
            <person name="Oliveira C."/>
            <person name="Osipova E."/>
            <person name="Leigh N.D."/>
            <person name="Simon A."/>
            <person name="Yun M.H."/>
        </authorList>
    </citation>
    <scope>NUCLEOTIDE SEQUENCE</scope>
    <source>
        <strain evidence="1">20211129_DDA</strain>
        <tissue evidence="1">Liver</tissue>
    </source>
</reference>
<name>A0AAV7PTI6_PLEWA</name>
<dbReference type="EMBL" id="JANPWB010000011">
    <property type="protein sequence ID" value="KAJ1130554.1"/>
    <property type="molecule type" value="Genomic_DNA"/>
</dbReference>
<evidence type="ECO:0000313" key="1">
    <source>
        <dbReference type="EMBL" id="KAJ1130554.1"/>
    </source>
</evidence>
<protein>
    <submittedName>
        <fullName evidence="1">Uncharacterized protein</fullName>
    </submittedName>
</protein>
<keyword evidence="2" id="KW-1185">Reference proteome</keyword>